<dbReference type="InterPro" id="IPR035959">
    <property type="entry name" value="RutC-like_sf"/>
</dbReference>
<evidence type="ECO:0000256" key="1">
    <source>
        <dbReference type="ARBA" id="ARBA00010552"/>
    </source>
</evidence>
<dbReference type="PANTHER" id="PTHR11803:SF58">
    <property type="entry name" value="PROTEIN HMF1-RELATED"/>
    <property type="match status" value="1"/>
</dbReference>
<evidence type="ECO:0000313" key="3">
    <source>
        <dbReference type="Proteomes" id="UP000614469"/>
    </source>
</evidence>
<dbReference type="PANTHER" id="PTHR11803">
    <property type="entry name" value="2-IMINOBUTANOATE/2-IMINOPROPANOATE DEAMINASE RIDA"/>
    <property type="match status" value="1"/>
</dbReference>
<evidence type="ECO:0000313" key="2">
    <source>
        <dbReference type="EMBL" id="MBC8335824.1"/>
    </source>
</evidence>
<dbReference type="CDD" id="cd00448">
    <property type="entry name" value="YjgF_YER057c_UK114_family"/>
    <property type="match status" value="1"/>
</dbReference>
<dbReference type="NCBIfam" id="TIGR00004">
    <property type="entry name" value="Rid family detoxifying hydrolase"/>
    <property type="match status" value="1"/>
</dbReference>
<dbReference type="SUPFAM" id="SSF55298">
    <property type="entry name" value="YjgF-like"/>
    <property type="match status" value="1"/>
</dbReference>
<accession>A0A8J6NM84</accession>
<gene>
    <name evidence="2" type="ORF">H8E29_11190</name>
</gene>
<organism evidence="2 3">
    <name type="scientific">Candidatus Desulfolinea nitratireducens</name>
    <dbReference type="NCBI Taxonomy" id="2841698"/>
    <lineage>
        <taxon>Bacteria</taxon>
        <taxon>Bacillati</taxon>
        <taxon>Chloroflexota</taxon>
        <taxon>Anaerolineae</taxon>
        <taxon>Anaerolineales</taxon>
        <taxon>Anaerolineales incertae sedis</taxon>
        <taxon>Candidatus Desulfolinea</taxon>
    </lineage>
</organism>
<comment type="similarity">
    <text evidence="1">Belongs to the RutC family.</text>
</comment>
<dbReference type="InterPro" id="IPR006175">
    <property type="entry name" value="YjgF/YER057c/UK114"/>
</dbReference>
<dbReference type="Gene3D" id="3.30.1330.40">
    <property type="entry name" value="RutC-like"/>
    <property type="match status" value="1"/>
</dbReference>
<dbReference type="Pfam" id="PF01042">
    <property type="entry name" value="Ribonuc_L-PSP"/>
    <property type="match status" value="1"/>
</dbReference>
<dbReference type="InterPro" id="IPR006056">
    <property type="entry name" value="RidA"/>
</dbReference>
<name>A0A8J6NM84_9CHLR</name>
<dbReference type="GO" id="GO:0019239">
    <property type="term" value="F:deaminase activity"/>
    <property type="evidence" value="ECO:0007669"/>
    <property type="project" value="TreeGrafter"/>
</dbReference>
<sequence>MQIHNIEGAPEAIGPYSHAIQSGNLVFCSGQTPVDPATMKIVGTTIEEQTERALQNLSIVLEGLGLSLQNVVKTTVFLKDMNDFQGMNGVYARIFDGHRPARSTIAIRQNPLDALIEIECIAEIE</sequence>
<dbReference type="Proteomes" id="UP000614469">
    <property type="component" value="Unassembled WGS sequence"/>
</dbReference>
<reference evidence="2 3" key="1">
    <citation type="submission" date="2020-08" db="EMBL/GenBank/DDBJ databases">
        <title>Bridging the membrane lipid divide: bacteria of the FCB group superphylum have the potential to synthesize archaeal ether lipids.</title>
        <authorList>
            <person name="Villanueva L."/>
            <person name="Von Meijenfeldt F.A.B."/>
            <person name="Westbye A.B."/>
            <person name="Yadav S."/>
            <person name="Hopmans E.C."/>
            <person name="Dutilh B.E."/>
            <person name="Sinninghe Damste J.S."/>
        </authorList>
    </citation>
    <scope>NUCLEOTIDE SEQUENCE [LARGE SCALE GENOMIC DNA]</scope>
    <source>
        <strain evidence="2">NIOZ-UU36</strain>
    </source>
</reference>
<dbReference type="GO" id="GO:0005829">
    <property type="term" value="C:cytosol"/>
    <property type="evidence" value="ECO:0007669"/>
    <property type="project" value="TreeGrafter"/>
</dbReference>
<dbReference type="EMBL" id="JACNJN010000124">
    <property type="protein sequence ID" value="MBC8335824.1"/>
    <property type="molecule type" value="Genomic_DNA"/>
</dbReference>
<comment type="caution">
    <text evidence="2">The sequence shown here is derived from an EMBL/GenBank/DDBJ whole genome shotgun (WGS) entry which is preliminary data.</text>
</comment>
<dbReference type="FunFam" id="3.30.1330.40:FF:000001">
    <property type="entry name" value="L-PSP family endoribonuclease"/>
    <property type="match status" value="1"/>
</dbReference>
<proteinExistence type="inferred from homology"/>
<protein>
    <submittedName>
        <fullName evidence="2">RidA family protein</fullName>
    </submittedName>
</protein>
<dbReference type="AlphaFoldDB" id="A0A8J6NM84"/>